<dbReference type="EMBL" id="JAAOMA010000004">
    <property type="protein sequence ID" value="NHR04434.1"/>
    <property type="molecule type" value="Genomic_DNA"/>
</dbReference>
<keyword evidence="2" id="KW-1185">Reference proteome</keyword>
<sequence length="196" mass="22546">MDTPIALRIHLTQIFARVFIMFSAKFTDTTHDDSDFASYDSMILGITREEVEAGAIGKALSRLLLLSDQLHWVRKFEGKLSFVFFGYDNDPRELSEIADVKCFMKNLIEEWPYWFHFLDRRGSQISTLLLLYCKVTKVKPVSGAVGFEVENAKEFESMIFKMFEGMNTLHDCYGISEEVNSRISAEIYGALHRMLG</sequence>
<proteinExistence type="predicted"/>
<reference evidence="1 2" key="1">
    <citation type="submission" date="2020-03" db="EMBL/GenBank/DDBJ databases">
        <title>Draft genome sequence of environmentally isolated cultures.</title>
        <authorList>
            <person name="Wilson H.S."/>
            <person name="De Leon M.E."/>
        </authorList>
    </citation>
    <scope>NUCLEOTIDE SEQUENCE [LARGE SCALE GENOMIC DNA]</scope>
    <source>
        <strain evidence="1 2">HSC-31F16</strain>
    </source>
</reference>
<organism evidence="1 2">
    <name type="scientific">Chromobacterium fluminis</name>
    <dbReference type="NCBI Taxonomy" id="3044269"/>
    <lineage>
        <taxon>Bacteria</taxon>
        <taxon>Pseudomonadati</taxon>
        <taxon>Pseudomonadota</taxon>
        <taxon>Betaproteobacteria</taxon>
        <taxon>Neisseriales</taxon>
        <taxon>Chromobacteriaceae</taxon>
        <taxon>Chromobacterium</taxon>
    </lineage>
</organism>
<protein>
    <submittedName>
        <fullName evidence="1">Uncharacterized protein</fullName>
    </submittedName>
</protein>
<gene>
    <name evidence="1" type="ORF">HA052_04415</name>
</gene>
<comment type="caution">
    <text evidence="1">The sequence shown here is derived from an EMBL/GenBank/DDBJ whole genome shotgun (WGS) entry which is preliminary data.</text>
</comment>
<evidence type="ECO:0000313" key="2">
    <source>
        <dbReference type="Proteomes" id="UP001515641"/>
    </source>
</evidence>
<accession>A0ABX0KY27</accession>
<evidence type="ECO:0000313" key="1">
    <source>
        <dbReference type="EMBL" id="NHR04434.1"/>
    </source>
</evidence>
<dbReference type="Proteomes" id="UP001515641">
    <property type="component" value="Unassembled WGS sequence"/>
</dbReference>
<dbReference type="RefSeq" id="WP_166450951.1">
    <property type="nucleotide sequence ID" value="NZ_JAAOMA010000004.1"/>
</dbReference>
<name>A0ABX0KY27_9NEIS</name>